<name>A0A0D2FTP9_9EURO</name>
<protein>
    <submittedName>
        <fullName evidence="2">Uncharacterized protein</fullName>
    </submittedName>
</protein>
<dbReference type="Proteomes" id="UP000054266">
    <property type="component" value="Unassembled WGS sequence"/>
</dbReference>
<evidence type="ECO:0000313" key="3">
    <source>
        <dbReference type="Proteomes" id="UP000054266"/>
    </source>
</evidence>
<dbReference type="AlphaFoldDB" id="A0A0D2FTP9"/>
<feature type="compositionally biased region" description="Basic and acidic residues" evidence="1">
    <location>
        <begin position="235"/>
        <end position="244"/>
    </location>
</feature>
<gene>
    <name evidence="2" type="ORF">PV04_00055</name>
</gene>
<proteinExistence type="predicted"/>
<evidence type="ECO:0000313" key="2">
    <source>
        <dbReference type="EMBL" id="KIW71823.1"/>
    </source>
</evidence>
<feature type="region of interest" description="Disordered" evidence="1">
    <location>
        <begin position="102"/>
        <end position="125"/>
    </location>
</feature>
<feature type="region of interest" description="Disordered" evidence="1">
    <location>
        <begin position="225"/>
        <end position="244"/>
    </location>
</feature>
<evidence type="ECO:0000256" key="1">
    <source>
        <dbReference type="SAM" id="MobiDB-lite"/>
    </source>
</evidence>
<organism evidence="2 3">
    <name type="scientific">Phialophora macrospora</name>
    <dbReference type="NCBI Taxonomy" id="1851006"/>
    <lineage>
        <taxon>Eukaryota</taxon>
        <taxon>Fungi</taxon>
        <taxon>Dikarya</taxon>
        <taxon>Ascomycota</taxon>
        <taxon>Pezizomycotina</taxon>
        <taxon>Eurotiomycetes</taxon>
        <taxon>Chaetothyriomycetidae</taxon>
        <taxon>Chaetothyriales</taxon>
        <taxon>Herpotrichiellaceae</taxon>
        <taxon>Phialophora</taxon>
    </lineage>
</organism>
<accession>A0A0D2FTP9</accession>
<feature type="compositionally biased region" description="Basic and acidic residues" evidence="1">
    <location>
        <begin position="102"/>
        <end position="111"/>
    </location>
</feature>
<sequence length="244" mass="26793">MEIDELMKHGLIRPPSADGSPGVLSPIDDLFMPAEKEWLPDTLHAAMYLLASKYGITELKDKAALEIEIMLTELDFERTYFMPLLAGLFGVQKGCAVEKSAEGGERNHDDDCNANGNAVEDGNRLDPDTKALPVAAAAPAVPSSSNPPVTLSRTNDAKVWDILADEAANGFDTYQHDPVFQHVMVNHPHFNWEVSTRLQKKFAEAQTTLAQKEELIHGLAIKDAAKGKRTRKRKAKEETTAKGC</sequence>
<dbReference type="HOGENOM" id="CLU_076638_0_0_1"/>
<dbReference type="EMBL" id="KN846956">
    <property type="protein sequence ID" value="KIW71823.1"/>
    <property type="molecule type" value="Genomic_DNA"/>
</dbReference>
<reference evidence="2 3" key="1">
    <citation type="submission" date="2015-01" db="EMBL/GenBank/DDBJ databases">
        <title>The Genome Sequence of Capronia semiimmersa CBS27337.</title>
        <authorList>
            <consortium name="The Broad Institute Genomics Platform"/>
            <person name="Cuomo C."/>
            <person name="de Hoog S."/>
            <person name="Gorbushina A."/>
            <person name="Stielow B."/>
            <person name="Teixiera M."/>
            <person name="Abouelleil A."/>
            <person name="Chapman S.B."/>
            <person name="Priest M."/>
            <person name="Young S.K."/>
            <person name="Wortman J."/>
            <person name="Nusbaum C."/>
            <person name="Birren B."/>
        </authorList>
    </citation>
    <scope>NUCLEOTIDE SEQUENCE [LARGE SCALE GENOMIC DNA]</scope>
    <source>
        <strain evidence="2 3">CBS 27337</strain>
    </source>
</reference>
<keyword evidence="3" id="KW-1185">Reference proteome</keyword>